<feature type="region of interest" description="Disordered" evidence="3">
    <location>
        <begin position="1750"/>
        <end position="1773"/>
    </location>
</feature>
<feature type="compositionally biased region" description="Pro residues" evidence="3">
    <location>
        <begin position="263"/>
        <end position="294"/>
    </location>
</feature>
<feature type="compositionally biased region" description="Polar residues" evidence="3">
    <location>
        <begin position="511"/>
        <end position="538"/>
    </location>
</feature>
<sequence>MADPYQNRGAYSNNYNQQPQYSQQQQQQYSSYPSNDPRRTGYEEDDLAYYESASNASQRQSLPLSNDQFYDSYYTSPPPPPPPPRRGSMTTIPIRELQYGQGPNGTYATQQQQQQQPPYSPGYPSGYDQRGDGHNNAPQTPGHAPYNPASYAAPTRHPTTAGNSGMYVPPEQRPQRHASSAAPFSPTSYNPNAYGNHTPYPSAGGYPGGRQPLQMPTGQTSPQHQQQQPYSPGFAPSGYGQMRTQYATVQDRYNMGQNQPYSPGLPPQHPQPTPPVSNTYQPPPPPPPPHPPNSPGFYQGQPPSYGSAVPGLTQSYAPSGGRADSHYVLGGEESDISPHGPDDYNRHPLPTPPARDVYDGGYANQQPLPSPPPPAPPSHSDLNNRPLPRLPPPETSDSLFDNVEDALAEMSSAAAGERDSYQSTGTRTNGRLDSVYDYYSNSSDADALRGLEQMREDEEYEQRRQSAQSASANAVGNPPARRDTDESDLGFDISGYGGDIGFYGADFAPSDSLTTGASSLPYYPQQSEYTTRTDSLRTSPLPPVPVEETSDAMYGLPDESTLHPFPAITSSARVDTAGTGGLTEPKPLPERRMSFDEGSEKLDAPYPTNDDESDDDFPELFYYPPESTSTSNLPPLSRPLPSIPYGSGESYIPVLRPAGTLPYPDTDNRTSLPGIYENAESYSQVSLGQSAGMNIPRASSMSHDMRSSAPTVTPVRSKTDGRVKQVSKTSATAGPLPPHGSELDLSVGLAPSDLPTIPLLRKFNPKKLGAQDFKRCTEPWALSSIASWLKDMTTNELDLKEAAIADAVAALFTHNVPTMNMADAETLAAKVVSGFMRDKKLVKEEEWVKFGDGEVSGVIFQITGKGCYSSHVHNENVEMPGRCYSHHCARTLKKISIGHYGNEPVQKEKQDWMKQWKINPSDLGNVNKKEIERQNNLHEIVQTEEEYLEHLYILKAVYRDQLAAAQPSIIKPSKIENFIRDVFGKADPVRKVSEEHLLPHLKFRQREQGPWVVGFSDIFREWIRKAKEAYLEYAAAFPRADMLVRREADRNLLFRDFLDRCRQDPRTRRLDWVTFLKGPITRLQRYSLLLSTVLKHTITESEEKQNLERAIEEIKAVTLECDQRVDEMSKRVQLVELGVKLILRQEGLNLRLDEMGRELIFKGDLQRMGSNRFTWVETTCMLFDHYFIIAKTVQQKGAGGTKNERYDVSRTPIPMELLVLESTDDEPVIRGAANKFGLAAPTTQAKVDLRGRHNTVGSAPQLPGNSSSASLQTIATAPVRLGSSSAENDARLLYPFRIKHLGNPARFAKADDNTYILYAPSAQNRKDWCDKIIYAKEKKAASLHAQNEEPFRLRVLADSAFAVEPSYVAPGQSSRPVKIRGTPLDRAIQDVERRYENDGPQRPSPVAKATVNCATTFVVPGPGGQEMVAIGTDTGVYVCDAENPRGWAARAINAPKVTQISVLEEFSLFLVLADKALIAYHLDSLLQNLPPSSRPALTAPMTPTNPPPKARPPQKLSGAKDVGFFATGRMKDRTLVVFQKRGGMSSNFKVLEPVFQRSAEKRSRFSRKGTTDFFREFDEFYIPAECFGINLFQSSLAVQTSKGFETLMLDKKKSYSIPDLRQEHCGDIAARIKDLRPLGMFRLNDQEFLLCYDECAVYMTKHGDLSRSVIMEFVGKARQVCLYAGYVLVVDNDFVEIRNAQNGRLRQVIAGREVRLLDDGAESGGAGSSHAGQRLSLVGAPTVNGATVNGAGVNGTAPPATAANGAANGVGRTHTRRRTVKVAMLHPNVEGRQLVVELILNPGHVVAGRAD</sequence>
<dbReference type="InterPro" id="IPR052233">
    <property type="entry name" value="Rho-type_GEFs"/>
</dbReference>
<dbReference type="Pfam" id="PF00621">
    <property type="entry name" value="RhoGEF"/>
    <property type="match status" value="1"/>
</dbReference>
<dbReference type="GO" id="GO:0005085">
    <property type="term" value="F:guanyl-nucleotide exchange factor activity"/>
    <property type="evidence" value="ECO:0007669"/>
    <property type="project" value="UniProtKB-KW"/>
</dbReference>
<evidence type="ECO:0008006" key="9">
    <source>
        <dbReference type="Google" id="ProtNLM"/>
    </source>
</evidence>
<dbReference type="InterPro" id="IPR001180">
    <property type="entry name" value="CNH_dom"/>
</dbReference>
<gene>
    <name evidence="7" type="ORF">EX30DRAFT_343349</name>
</gene>
<dbReference type="Gene3D" id="2.30.29.30">
    <property type="entry name" value="Pleckstrin-homology domain (PH domain)/Phosphotyrosine-binding domain (PTB)"/>
    <property type="match status" value="1"/>
</dbReference>
<feature type="compositionally biased region" description="Low complexity" evidence="3">
    <location>
        <begin position="11"/>
        <end position="35"/>
    </location>
</feature>
<feature type="compositionally biased region" description="Pro residues" evidence="3">
    <location>
        <begin position="76"/>
        <end position="85"/>
    </location>
</feature>
<reference evidence="7 8" key="1">
    <citation type="submission" date="2019-04" db="EMBL/GenBank/DDBJ databases">
        <title>Comparative genomics and transcriptomics to analyze fruiting body development in filamentous ascomycetes.</title>
        <authorList>
            <consortium name="DOE Joint Genome Institute"/>
            <person name="Lutkenhaus R."/>
            <person name="Traeger S."/>
            <person name="Breuer J."/>
            <person name="Kuo A."/>
            <person name="Lipzen A."/>
            <person name="Pangilinan J."/>
            <person name="Dilworth D."/>
            <person name="Sandor L."/>
            <person name="Poggeler S."/>
            <person name="Barry K."/>
            <person name="Grigoriev I.V."/>
            <person name="Nowrousian M."/>
        </authorList>
    </citation>
    <scope>NUCLEOTIDE SEQUENCE [LARGE SCALE GENOMIC DNA]</scope>
    <source>
        <strain evidence="7 8">CBS 389.68</strain>
    </source>
</reference>
<feature type="region of interest" description="Disordered" evidence="3">
    <location>
        <begin position="1"/>
        <end position="490"/>
    </location>
</feature>
<feature type="region of interest" description="Disordered" evidence="3">
    <location>
        <begin position="1493"/>
        <end position="1517"/>
    </location>
</feature>
<dbReference type="Pfam" id="PF23582">
    <property type="entry name" value="WHD_RGF3"/>
    <property type="match status" value="1"/>
</dbReference>
<accession>A0A4V3SI07</accession>
<dbReference type="Proteomes" id="UP000298138">
    <property type="component" value="Unassembled WGS sequence"/>
</dbReference>
<dbReference type="Pfam" id="PF00780">
    <property type="entry name" value="CNH"/>
    <property type="match status" value="1"/>
</dbReference>
<feature type="compositionally biased region" description="Low complexity" evidence="3">
    <location>
        <begin position="1750"/>
        <end position="1772"/>
    </location>
</feature>
<feature type="compositionally biased region" description="Pro residues" evidence="3">
    <location>
        <begin position="368"/>
        <end position="377"/>
    </location>
</feature>
<dbReference type="InterPro" id="IPR035899">
    <property type="entry name" value="DBL_dom_sf"/>
</dbReference>
<dbReference type="InterPro" id="IPR057283">
    <property type="entry name" value="RGF3_WH"/>
</dbReference>
<feature type="compositionally biased region" description="Polar residues" evidence="3">
    <location>
        <begin position="699"/>
        <end position="716"/>
    </location>
</feature>
<feature type="compositionally biased region" description="Low complexity" evidence="3">
    <location>
        <begin position="110"/>
        <end position="127"/>
    </location>
</feature>
<dbReference type="InterPro" id="IPR011993">
    <property type="entry name" value="PH-like_dom_sf"/>
</dbReference>
<proteinExistence type="predicted"/>
<dbReference type="InterPro" id="IPR041675">
    <property type="entry name" value="PH_5"/>
</dbReference>
<dbReference type="InParanoid" id="A0A4V3SI07"/>
<feature type="compositionally biased region" description="Low complexity" evidence="3">
    <location>
        <begin position="216"/>
        <end position="233"/>
    </location>
</feature>
<evidence type="ECO:0000259" key="4">
    <source>
        <dbReference type="PROSITE" id="PS50003"/>
    </source>
</evidence>
<dbReference type="PANTHER" id="PTHR46572">
    <property type="entry name" value="RHO1 GDP-GTP EXCHANGE PROTEIN 1-RELATED"/>
    <property type="match status" value="1"/>
</dbReference>
<feature type="compositionally biased region" description="Polar residues" evidence="3">
    <location>
        <begin position="185"/>
        <end position="195"/>
    </location>
</feature>
<dbReference type="Gene3D" id="1.20.900.10">
    <property type="entry name" value="Dbl homology (DH) domain"/>
    <property type="match status" value="1"/>
</dbReference>
<protein>
    <recommendedName>
        <fullName evidence="9">CNH-domain-containing protein</fullName>
    </recommendedName>
</protein>
<dbReference type="OrthoDB" id="660555at2759"/>
<dbReference type="SMART" id="SM00233">
    <property type="entry name" value="PH"/>
    <property type="match status" value="1"/>
</dbReference>
<organism evidence="7 8">
    <name type="scientific">Ascodesmis nigricans</name>
    <dbReference type="NCBI Taxonomy" id="341454"/>
    <lineage>
        <taxon>Eukaryota</taxon>
        <taxon>Fungi</taxon>
        <taxon>Dikarya</taxon>
        <taxon>Ascomycota</taxon>
        <taxon>Pezizomycotina</taxon>
        <taxon>Pezizomycetes</taxon>
        <taxon>Pezizales</taxon>
        <taxon>Ascodesmidaceae</taxon>
        <taxon>Ascodesmis</taxon>
    </lineage>
</organism>
<dbReference type="SUPFAM" id="SSF50729">
    <property type="entry name" value="PH domain-like"/>
    <property type="match status" value="1"/>
</dbReference>
<dbReference type="FunCoup" id="A0A4V3SI07">
    <property type="interactions" value="105"/>
</dbReference>
<dbReference type="PROSITE" id="PS50010">
    <property type="entry name" value="DH_2"/>
    <property type="match status" value="1"/>
</dbReference>
<name>A0A4V3SI07_9PEZI</name>
<dbReference type="InterPro" id="IPR001849">
    <property type="entry name" value="PH_domain"/>
</dbReference>
<feature type="region of interest" description="Disordered" evidence="3">
    <location>
        <begin position="699"/>
        <end position="739"/>
    </location>
</feature>
<dbReference type="CDD" id="cd00160">
    <property type="entry name" value="RhoGEF"/>
    <property type="match status" value="1"/>
</dbReference>
<dbReference type="SUPFAM" id="SSF48065">
    <property type="entry name" value="DBL homology domain (DH-domain)"/>
    <property type="match status" value="1"/>
</dbReference>
<keyword evidence="1" id="KW-0597">Phosphoprotein</keyword>
<dbReference type="InterPro" id="IPR000219">
    <property type="entry name" value="DH_dom"/>
</dbReference>
<feature type="domain" description="PH" evidence="4">
    <location>
        <begin position="1158"/>
        <end position="1337"/>
    </location>
</feature>
<evidence type="ECO:0000256" key="1">
    <source>
        <dbReference type="ARBA" id="ARBA00022553"/>
    </source>
</evidence>
<dbReference type="Pfam" id="PF15405">
    <property type="entry name" value="PH_5"/>
    <property type="match status" value="1"/>
</dbReference>
<dbReference type="SMART" id="SM00036">
    <property type="entry name" value="CNH"/>
    <property type="match status" value="1"/>
</dbReference>
<evidence type="ECO:0000256" key="2">
    <source>
        <dbReference type="ARBA" id="ARBA00022658"/>
    </source>
</evidence>
<feature type="compositionally biased region" description="Polar residues" evidence="3">
    <location>
        <begin position="421"/>
        <end position="431"/>
    </location>
</feature>
<feature type="domain" description="DH" evidence="5">
    <location>
        <begin position="932"/>
        <end position="1124"/>
    </location>
</feature>
<keyword evidence="8" id="KW-1185">Reference proteome</keyword>
<dbReference type="PANTHER" id="PTHR46572:SF1">
    <property type="entry name" value="RHO1 GUANINE NUCLEOTIDE EXCHANGE FACTOR TUS1"/>
    <property type="match status" value="1"/>
</dbReference>
<feature type="compositionally biased region" description="Low complexity" evidence="3">
    <location>
        <begin position="378"/>
        <end position="387"/>
    </location>
</feature>
<keyword evidence="2" id="KW-0344">Guanine-nucleotide releasing factor</keyword>
<evidence type="ECO:0000259" key="5">
    <source>
        <dbReference type="PROSITE" id="PS50010"/>
    </source>
</evidence>
<feature type="compositionally biased region" description="Polar residues" evidence="3">
    <location>
        <begin position="52"/>
        <end position="75"/>
    </location>
</feature>
<dbReference type="PROSITE" id="PS50219">
    <property type="entry name" value="CNH"/>
    <property type="match status" value="1"/>
</dbReference>
<feature type="domain" description="CNH" evidence="6">
    <location>
        <begin position="1408"/>
        <end position="1724"/>
    </location>
</feature>
<evidence type="ECO:0000313" key="8">
    <source>
        <dbReference type="Proteomes" id="UP000298138"/>
    </source>
</evidence>
<evidence type="ECO:0000259" key="6">
    <source>
        <dbReference type="PROSITE" id="PS50219"/>
    </source>
</evidence>
<evidence type="ECO:0000313" key="7">
    <source>
        <dbReference type="EMBL" id="TGZ78284.1"/>
    </source>
</evidence>
<feature type="compositionally biased region" description="Low complexity" evidence="3">
    <location>
        <begin position="433"/>
        <end position="445"/>
    </location>
</feature>
<dbReference type="EMBL" id="ML220143">
    <property type="protein sequence ID" value="TGZ78284.1"/>
    <property type="molecule type" value="Genomic_DNA"/>
</dbReference>
<dbReference type="STRING" id="341454.A0A4V3SI07"/>
<evidence type="ECO:0000256" key="3">
    <source>
        <dbReference type="SAM" id="MobiDB-lite"/>
    </source>
</evidence>
<dbReference type="PROSITE" id="PS50003">
    <property type="entry name" value="PH_DOMAIN"/>
    <property type="match status" value="1"/>
</dbReference>
<dbReference type="SMART" id="SM00325">
    <property type="entry name" value="RhoGEF"/>
    <property type="match status" value="1"/>
</dbReference>
<feature type="region of interest" description="Disordered" evidence="3">
    <location>
        <begin position="507"/>
        <end position="593"/>
    </location>
</feature>